<dbReference type="EC" id="2.4.-.-" evidence="1"/>
<comment type="caution">
    <text evidence="1">The sequence shown here is derived from an EMBL/GenBank/DDBJ whole genome shotgun (WGS) entry which is preliminary data.</text>
</comment>
<dbReference type="GO" id="GO:0016757">
    <property type="term" value="F:glycosyltransferase activity"/>
    <property type="evidence" value="ECO:0007669"/>
    <property type="project" value="UniProtKB-KW"/>
</dbReference>
<accession>A0A1A0DPY7</accession>
<evidence type="ECO:0000313" key="1">
    <source>
        <dbReference type="EMBL" id="OAZ76901.1"/>
    </source>
</evidence>
<protein>
    <submittedName>
        <fullName evidence="1">N-acetyl-alpha-D-glucosaminyl L-malate synthase</fullName>
        <ecNumber evidence="1">2.4.-.-</ecNumber>
    </submittedName>
</protein>
<proteinExistence type="predicted"/>
<dbReference type="CDD" id="cd03811">
    <property type="entry name" value="GT4_GT28_WabH-like"/>
    <property type="match status" value="1"/>
</dbReference>
<dbReference type="eggNOG" id="COG0438">
    <property type="taxonomic scope" value="Bacteria"/>
</dbReference>
<dbReference type="Gene3D" id="3.40.50.2000">
    <property type="entry name" value="Glycogen Phosphorylase B"/>
    <property type="match status" value="2"/>
</dbReference>
<gene>
    <name evidence="1" type="primary">epsD</name>
    <name evidence="1" type="ORF">SRCM100623_00127</name>
</gene>
<organism evidence="1 2">
    <name type="scientific">Acetobacter pasteurianus</name>
    <name type="common">Acetobacter turbidans</name>
    <dbReference type="NCBI Taxonomy" id="438"/>
    <lineage>
        <taxon>Bacteria</taxon>
        <taxon>Pseudomonadati</taxon>
        <taxon>Pseudomonadota</taxon>
        <taxon>Alphaproteobacteria</taxon>
        <taxon>Acetobacterales</taxon>
        <taxon>Acetobacteraceae</taxon>
        <taxon>Acetobacter</taxon>
    </lineage>
</organism>
<name>A0A1A0DPY7_ACEPA</name>
<dbReference type="OrthoDB" id="529131at2"/>
<dbReference type="PANTHER" id="PTHR12526:SF635">
    <property type="entry name" value="GLYCOSYL TRANSFERASE GROUP 1"/>
    <property type="match status" value="1"/>
</dbReference>
<dbReference type="InterPro" id="IPR001296">
    <property type="entry name" value="Glyco_trans_1"/>
</dbReference>
<dbReference type="PATRIC" id="fig|438.15.peg.126"/>
<dbReference type="SUPFAM" id="SSF53756">
    <property type="entry name" value="UDP-Glycosyltransferase/glycogen phosphorylase"/>
    <property type="match status" value="1"/>
</dbReference>
<sequence length="353" mass="38215">MMDDTTNGQNTQPLKVAHIMAGAPTGGAELFFERLCIAQAAAGLSVLPVIRTNPKRAQRLRAGNLAPVELPFGNMLDIRTRMGLRSALKEFSPRVAVAWMNRAARFAPQGNWVLAGRLGGFYDLSYYRRCSHLIGNTHGLVRWMRDQGWPADAVHYLPNFATDLAATPPVWPDFLPHGAPFLLALGRLHKNKAFDVLIRAMKHVPHIPLVIAGEGPERAALEALAQQEGVAERVFMPGWANQPGGLLRACSAMICPSRHEPLGNVVIEGFSACKPVIAAASQGPSELIRNGENGLLAPVEDANALAAQICTALETPELAARMAQAGRRDYETTYAVTPVLDAWHKFLSTVEAG</sequence>
<evidence type="ECO:0000313" key="2">
    <source>
        <dbReference type="Proteomes" id="UP000093796"/>
    </source>
</evidence>
<reference evidence="1 2" key="1">
    <citation type="submission" date="2016-05" db="EMBL/GenBank/DDBJ databases">
        <title>Genome sequencing of Acetobacter pasteurianus strain SRCM100623.</title>
        <authorList>
            <person name="Song Y.R."/>
        </authorList>
    </citation>
    <scope>NUCLEOTIDE SEQUENCE [LARGE SCALE GENOMIC DNA]</scope>
    <source>
        <strain evidence="1 2">SRCM100623</strain>
    </source>
</reference>
<keyword evidence="1" id="KW-0328">Glycosyltransferase</keyword>
<keyword evidence="1" id="KW-0808">Transferase</keyword>
<dbReference type="AlphaFoldDB" id="A0A1A0DPY7"/>
<dbReference type="Proteomes" id="UP000093796">
    <property type="component" value="Unassembled WGS sequence"/>
</dbReference>
<dbReference type="PANTHER" id="PTHR12526">
    <property type="entry name" value="GLYCOSYLTRANSFERASE"/>
    <property type="match status" value="1"/>
</dbReference>
<dbReference type="RefSeq" id="WP_003629604.1">
    <property type="nucleotide sequence ID" value="NZ_LYUD01000001.1"/>
</dbReference>
<dbReference type="Pfam" id="PF00534">
    <property type="entry name" value="Glycos_transf_1"/>
    <property type="match status" value="1"/>
</dbReference>
<dbReference type="EMBL" id="LYUD01000001">
    <property type="protein sequence ID" value="OAZ76901.1"/>
    <property type="molecule type" value="Genomic_DNA"/>
</dbReference>